<dbReference type="EMBL" id="BAAAYX010000023">
    <property type="protein sequence ID" value="GAA3717116.1"/>
    <property type="molecule type" value="Genomic_DNA"/>
</dbReference>
<comment type="caution">
    <text evidence="2">The sequence shown here is derived from an EMBL/GenBank/DDBJ whole genome shotgun (WGS) entry which is preliminary data.</text>
</comment>
<feature type="region of interest" description="Disordered" evidence="1">
    <location>
        <begin position="34"/>
        <end position="56"/>
    </location>
</feature>
<dbReference type="Proteomes" id="UP001500051">
    <property type="component" value="Unassembled WGS sequence"/>
</dbReference>
<reference evidence="3" key="1">
    <citation type="journal article" date="2019" name="Int. J. Syst. Evol. Microbiol.">
        <title>The Global Catalogue of Microorganisms (GCM) 10K type strain sequencing project: providing services to taxonomists for standard genome sequencing and annotation.</title>
        <authorList>
            <consortium name="The Broad Institute Genomics Platform"/>
            <consortium name="The Broad Institute Genome Sequencing Center for Infectious Disease"/>
            <person name="Wu L."/>
            <person name="Ma J."/>
        </authorList>
    </citation>
    <scope>NUCLEOTIDE SEQUENCE [LARGE SCALE GENOMIC DNA]</scope>
    <source>
        <strain evidence="3">JCM 16548</strain>
    </source>
</reference>
<evidence type="ECO:0000256" key="1">
    <source>
        <dbReference type="SAM" id="MobiDB-lite"/>
    </source>
</evidence>
<gene>
    <name evidence="2" type="ORF">GCM10022204_41220</name>
</gene>
<organism evidence="2 3">
    <name type="scientific">Microlunatus aurantiacus</name>
    <dbReference type="NCBI Taxonomy" id="446786"/>
    <lineage>
        <taxon>Bacteria</taxon>
        <taxon>Bacillati</taxon>
        <taxon>Actinomycetota</taxon>
        <taxon>Actinomycetes</taxon>
        <taxon>Propionibacteriales</taxon>
        <taxon>Propionibacteriaceae</taxon>
        <taxon>Microlunatus</taxon>
    </lineage>
</organism>
<name>A0ABP7EC73_9ACTN</name>
<proteinExistence type="predicted"/>
<protein>
    <submittedName>
        <fullName evidence="2">Uncharacterized protein</fullName>
    </submittedName>
</protein>
<sequence length="56" mass="5703">MYSLAVEDELMGLLAAAERLLAVTGDAVTLCPSNHHPAAAGEATLPEPADAIATSR</sequence>
<accession>A0ABP7EC73</accession>
<evidence type="ECO:0000313" key="3">
    <source>
        <dbReference type="Proteomes" id="UP001500051"/>
    </source>
</evidence>
<keyword evidence="3" id="KW-1185">Reference proteome</keyword>
<evidence type="ECO:0000313" key="2">
    <source>
        <dbReference type="EMBL" id="GAA3717116.1"/>
    </source>
</evidence>